<keyword evidence="3" id="KW-1185">Reference proteome</keyword>
<sequence length="41" mass="4476">AFERKNRSSSGSGNSGRSSKDGNYRNLTDSNNFSDSDNSMK</sequence>
<feature type="compositionally biased region" description="Low complexity" evidence="1">
    <location>
        <begin position="29"/>
        <end position="41"/>
    </location>
</feature>
<dbReference type="EMBL" id="CAJVQB010055580">
    <property type="protein sequence ID" value="CAG8837302.1"/>
    <property type="molecule type" value="Genomic_DNA"/>
</dbReference>
<gene>
    <name evidence="2" type="ORF">GMARGA_LOCUS33433</name>
</gene>
<dbReference type="Proteomes" id="UP000789901">
    <property type="component" value="Unassembled WGS sequence"/>
</dbReference>
<evidence type="ECO:0000313" key="2">
    <source>
        <dbReference type="EMBL" id="CAG8837302.1"/>
    </source>
</evidence>
<proteinExistence type="predicted"/>
<evidence type="ECO:0000256" key="1">
    <source>
        <dbReference type="SAM" id="MobiDB-lite"/>
    </source>
</evidence>
<organism evidence="2 3">
    <name type="scientific">Gigaspora margarita</name>
    <dbReference type="NCBI Taxonomy" id="4874"/>
    <lineage>
        <taxon>Eukaryota</taxon>
        <taxon>Fungi</taxon>
        <taxon>Fungi incertae sedis</taxon>
        <taxon>Mucoromycota</taxon>
        <taxon>Glomeromycotina</taxon>
        <taxon>Glomeromycetes</taxon>
        <taxon>Diversisporales</taxon>
        <taxon>Gigasporaceae</taxon>
        <taxon>Gigaspora</taxon>
    </lineage>
</organism>
<accession>A0ABN7WPG5</accession>
<reference evidence="2 3" key="1">
    <citation type="submission" date="2021-06" db="EMBL/GenBank/DDBJ databases">
        <authorList>
            <person name="Kallberg Y."/>
            <person name="Tangrot J."/>
            <person name="Rosling A."/>
        </authorList>
    </citation>
    <scope>NUCLEOTIDE SEQUENCE [LARGE SCALE GENOMIC DNA]</scope>
    <source>
        <strain evidence="2 3">120-4 pot B 10/14</strain>
    </source>
</reference>
<name>A0ABN7WPG5_GIGMA</name>
<comment type="caution">
    <text evidence="2">The sequence shown here is derived from an EMBL/GenBank/DDBJ whole genome shotgun (WGS) entry which is preliminary data.</text>
</comment>
<feature type="region of interest" description="Disordered" evidence="1">
    <location>
        <begin position="1"/>
        <end position="41"/>
    </location>
</feature>
<feature type="compositionally biased region" description="Low complexity" evidence="1">
    <location>
        <begin position="8"/>
        <end position="17"/>
    </location>
</feature>
<protein>
    <submittedName>
        <fullName evidence="2">25094_t:CDS:1</fullName>
    </submittedName>
</protein>
<evidence type="ECO:0000313" key="3">
    <source>
        <dbReference type="Proteomes" id="UP000789901"/>
    </source>
</evidence>
<feature type="non-terminal residue" evidence="2">
    <location>
        <position position="1"/>
    </location>
</feature>